<evidence type="ECO:0000313" key="1">
    <source>
        <dbReference type="EMBL" id="QKI32021.1"/>
    </source>
</evidence>
<dbReference type="EMBL" id="MT076295">
    <property type="protein sequence ID" value="QKI32021.1"/>
    <property type="molecule type" value="Genomic_DNA"/>
</dbReference>
<dbReference type="AlphaFoldDB" id="A0A6M8PH33"/>
<proteinExistence type="predicted"/>
<reference evidence="1" key="1">
    <citation type="journal article" date="2020" name="Plant Mol. Biol.">
        <title>Multichromosomal structure and foreign tracts in the Ombrophytum subterraneum (Balanophoraceae) mitochondrial genome.</title>
        <authorList>
            <person name="Roulet M.E."/>
            <person name="Garcia L.E."/>
            <person name="Gandini C.L."/>
            <person name="Sato H."/>
            <person name="Ponce G."/>
            <person name="Sanchez-Puerta M.V."/>
        </authorList>
    </citation>
    <scope>NUCLEOTIDE SEQUENCE</scope>
    <source>
        <tissue evidence="1">Tuber</tissue>
    </source>
</reference>
<protein>
    <submittedName>
        <fullName evidence="1">Uncharacterized protein</fullName>
    </submittedName>
</protein>
<accession>A0A6M8PH33</accession>
<keyword evidence="1" id="KW-0496">Mitochondrion</keyword>
<name>A0A6M8PH33_9MAGN</name>
<sequence length="131" mass="14985">MCMTRTRTRTRRCLAELLHSVQGLPCQEIKSLLSVTSSSFPKTSFTPSRGIWSPLSGLVLLFCLQLYFKRSLSRKKKEKEYVNWLRPFSKASNLYCPHASHLGIFYKGLGDGDFFLAVLTSQIAYRKKVSQ</sequence>
<gene>
    <name evidence="1" type="primary">orf131</name>
</gene>
<geneLocation type="mitochondrion" evidence="1"/>
<organism evidence="1">
    <name type="scientific">Ombrophytum subterraneum</name>
    <dbReference type="NCBI Taxonomy" id="50155"/>
    <lineage>
        <taxon>Eukaryota</taxon>
        <taxon>Viridiplantae</taxon>
        <taxon>Streptophyta</taxon>
        <taxon>Embryophyta</taxon>
        <taxon>Tracheophyta</taxon>
        <taxon>Spermatophyta</taxon>
        <taxon>Magnoliopsida</taxon>
        <taxon>eudicotyledons</taxon>
        <taxon>Gunneridae</taxon>
        <taxon>Pentapetalae</taxon>
        <taxon>Santalales</taxon>
        <taxon>Balanophoraceae</taxon>
        <taxon>Ombrophytum</taxon>
    </lineage>
</organism>